<dbReference type="AlphaFoldDB" id="A0A5N5ZSJ1"/>
<proteinExistence type="predicted"/>
<name>A0A5N5ZSJ1_9ACTN</name>
<dbReference type="SMART" id="SM00729">
    <property type="entry name" value="Elp3"/>
    <property type="match status" value="1"/>
</dbReference>
<dbReference type="GO" id="GO:0003824">
    <property type="term" value="F:catalytic activity"/>
    <property type="evidence" value="ECO:0007669"/>
    <property type="project" value="InterPro"/>
</dbReference>
<dbReference type="GO" id="GO:0051539">
    <property type="term" value="F:4 iron, 4 sulfur cluster binding"/>
    <property type="evidence" value="ECO:0007669"/>
    <property type="project" value="TreeGrafter"/>
</dbReference>
<dbReference type="GO" id="GO:0005737">
    <property type="term" value="C:cytoplasm"/>
    <property type="evidence" value="ECO:0007669"/>
    <property type="project" value="TreeGrafter"/>
</dbReference>
<keyword evidence="4" id="KW-0408">Iron</keyword>
<dbReference type="Pfam" id="PF04055">
    <property type="entry name" value="Radical_SAM"/>
    <property type="match status" value="1"/>
</dbReference>
<dbReference type="PROSITE" id="PS51918">
    <property type="entry name" value="RADICAL_SAM"/>
    <property type="match status" value="1"/>
</dbReference>
<dbReference type="GO" id="GO:0046872">
    <property type="term" value="F:metal ion binding"/>
    <property type="evidence" value="ECO:0007669"/>
    <property type="project" value="UniProtKB-KW"/>
</dbReference>
<evidence type="ECO:0000256" key="4">
    <source>
        <dbReference type="ARBA" id="ARBA00023004"/>
    </source>
</evidence>
<dbReference type="InterPro" id="IPR013785">
    <property type="entry name" value="Aldolase_TIM"/>
</dbReference>
<dbReference type="PANTHER" id="PTHR13932">
    <property type="entry name" value="COPROPORPHYRINIGEN III OXIDASE"/>
    <property type="match status" value="1"/>
</dbReference>
<dbReference type="InterPro" id="IPR010723">
    <property type="entry name" value="HemN_C"/>
</dbReference>
<dbReference type="OrthoDB" id="9808022at2"/>
<comment type="caution">
    <text evidence="7">The sequence shown here is derived from an EMBL/GenBank/DDBJ whole genome shotgun (WGS) entry which is preliminary data.</text>
</comment>
<keyword evidence="2" id="KW-0949">S-adenosyl-L-methionine</keyword>
<evidence type="ECO:0000256" key="3">
    <source>
        <dbReference type="ARBA" id="ARBA00022723"/>
    </source>
</evidence>
<dbReference type="Gene3D" id="3.20.20.70">
    <property type="entry name" value="Aldolase class I"/>
    <property type="match status" value="1"/>
</dbReference>
<organism evidence="7 8">
    <name type="scientific">Streptomyces mimosae</name>
    <dbReference type="NCBI Taxonomy" id="2586635"/>
    <lineage>
        <taxon>Bacteria</taxon>
        <taxon>Bacillati</taxon>
        <taxon>Actinomycetota</taxon>
        <taxon>Actinomycetes</taxon>
        <taxon>Kitasatosporales</taxon>
        <taxon>Streptomycetaceae</taxon>
        <taxon>Streptomyces</taxon>
    </lineage>
</organism>
<evidence type="ECO:0000313" key="7">
    <source>
        <dbReference type="EMBL" id="KAB8158823.1"/>
    </source>
</evidence>
<dbReference type="PANTHER" id="PTHR13932:SF5">
    <property type="entry name" value="RADICAL S-ADENOSYL METHIONINE DOMAIN-CONTAINING PROTEIN 1, MITOCHONDRIAL"/>
    <property type="match status" value="1"/>
</dbReference>
<reference evidence="7" key="1">
    <citation type="submission" date="2019-10" db="EMBL/GenBank/DDBJ databases">
        <title>Nonomuraea sp. nov., isolated from Phyllanthus amarus.</title>
        <authorList>
            <person name="Klykleung N."/>
            <person name="Tanasupawat S."/>
        </authorList>
    </citation>
    <scope>NUCLEOTIDE SEQUENCE [LARGE SCALE GENOMIC DNA]</scope>
    <source>
        <strain evidence="7">3MP-10</strain>
    </source>
</reference>
<dbReference type="Proteomes" id="UP000314251">
    <property type="component" value="Unassembled WGS sequence"/>
</dbReference>
<evidence type="ECO:0000259" key="6">
    <source>
        <dbReference type="PROSITE" id="PS51918"/>
    </source>
</evidence>
<keyword evidence="3" id="KW-0479">Metal-binding</keyword>
<dbReference type="RefSeq" id="WP_139675099.1">
    <property type="nucleotide sequence ID" value="NZ_VDLY02000027.1"/>
</dbReference>
<dbReference type="SUPFAM" id="SSF102114">
    <property type="entry name" value="Radical SAM enzymes"/>
    <property type="match status" value="1"/>
</dbReference>
<dbReference type="InterPro" id="IPR006638">
    <property type="entry name" value="Elp3/MiaA/NifB-like_rSAM"/>
</dbReference>
<dbReference type="InterPro" id="IPR034505">
    <property type="entry name" value="Coproporphyrinogen-III_oxidase"/>
</dbReference>
<dbReference type="Pfam" id="PF06969">
    <property type="entry name" value="HemN_C"/>
    <property type="match status" value="1"/>
</dbReference>
<sequence>MAEVELPLIPLTEADAEDDSRHELEDIQSILGVEECVRYYPPNLAEVPDPAAVFAPDPALPPGREIDLFVDVPYCGTICGFCPFNVYPYEESEANAYLTALGQEVAILAGLYDLRSTRLRTVWIGGGTPSTLDEAALERLMGMLAGHFDLAAATEVTVEIKPQLKDLTEAKFAVLRDHGVTRISMGVQSVHPHQLRTLGRGHTAEEAYQVIDLVRGLGFPVNVDMIYRLPGETLAEVEADLDAMRGRGIEHMSWFPYVPHEGTSLARRIDRGRVARPGTRAEYFAMYSAVRERLAASGYHGYTPYHFGLDGRPCEYHVDRWRMPQRETLGIGPGAFSFFNGHIYANEHSPARYAAAVAAGRAPVQKAKRLTETERITRLAVLGVKFLSLDMDEFHRVSGVRMEEYYAEELALLERAGLVVRREGRLECTLAGEAFNNDIATILSTDTAARTRHPQAIDLMRS</sequence>
<protein>
    <recommendedName>
        <fullName evidence="1">Heme chaperone HemW</fullName>
    </recommendedName>
</protein>
<evidence type="ECO:0000256" key="1">
    <source>
        <dbReference type="ARBA" id="ARBA00017228"/>
    </source>
</evidence>
<keyword evidence="8" id="KW-1185">Reference proteome</keyword>
<dbReference type="GO" id="GO:0006779">
    <property type="term" value="P:porphyrin-containing compound biosynthetic process"/>
    <property type="evidence" value="ECO:0007669"/>
    <property type="project" value="TreeGrafter"/>
</dbReference>
<dbReference type="SFLD" id="SFLDG01065">
    <property type="entry name" value="anaerobic_coproporphyrinogen-I"/>
    <property type="match status" value="1"/>
</dbReference>
<dbReference type="InterPro" id="IPR007197">
    <property type="entry name" value="rSAM"/>
</dbReference>
<feature type="domain" description="Radical SAM core" evidence="6">
    <location>
        <begin position="60"/>
        <end position="297"/>
    </location>
</feature>
<evidence type="ECO:0000313" key="8">
    <source>
        <dbReference type="Proteomes" id="UP000314251"/>
    </source>
</evidence>
<dbReference type="SFLD" id="SFLDS00029">
    <property type="entry name" value="Radical_SAM"/>
    <property type="match status" value="1"/>
</dbReference>
<keyword evidence="5" id="KW-0411">Iron-sulfur</keyword>
<evidence type="ECO:0000256" key="2">
    <source>
        <dbReference type="ARBA" id="ARBA00022691"/>
    </source>
</evidence>
<gene>
    <name evidence="7" type="ORF">FH607_028955</name>
</gene>
<accession>A0A5N5ZSJ1</accession>
<evidence type="ECO:0000256" key="5">
    <source>
        <dbReference type="ARBA" id="ARBA00023014"/>
    </source>
</evidence>
<dbReference type="EMBL" id="VDLY02000027">
    <property type="protein sequence ID" value="KAB8158823.1"/>
    <property type="molecule type" value="Genomic_DNA"/>
</dbReference>
<dbReference type="InterPro" id="IPR058240">
    <property type="entry name" value="rSAM_sf"/>
</dbReference>